<feature type="transmembrane region" description="Helical" evidence="1">
    <location>
        <begin position="35"/>
        <end position="52"/>
    </location>
</feature>
<sequence>MDVMLLSQHLALLGTYISLLSPSFMLSQGVELLKMATAVIFYFFCFLFLNLFSSRVQ</sequence>
<keyword evidence="1" id="KW-0472">Membrane</keyword>
<evidence type="ECO:0000256" key="1">
    <source>
        <dbReference type="SAM" id="Phobius"/>
    </source>
</evidence>
<dbReference type="Gramene" id="PRQ51552">
    <property type="protein sequence ID" value="PRQ51552"/>
    <property type="gene ID" value="RchiOBHm_Chr2g0145681"/>
</dbReference>
<protein>
    <submittedName>
        <fullName evidence="2">Uncharacterized protein</fullName>
    </submittedName>
</protein>
<evidence type="ECO:0000313" key="2">
    <source>
        <dbReference type="EMBL" id="PRQ51552.1"/>
    </source>
</evidence>
<comment type="caution">
    <text evidence="2">The sequence shown here is derived from an EMBL/GenBank/DDBJ whole genome shotgun (WGS) entry which is preliminary data.</text>
</comment>
<organism evidence="2 3">
    <name type="scientific">Rosa chinensis</name>
    <name type="common">China rose</name>
    <dbReference type="NCBI Taxonomy" id="74649"/>
    <lineage>
        <taxon>Eukaryota</taxon>
        <taxon>Viridiplantae</taxon>
        <taxon>Streptophyta</taxon>
        <taxon>Embryophyta</taxon>
        <taxon>Tracheophyta</taxon>
        <taxon>Spermatophyta</taxon>
        <taxon>Magnoliopsida</taxon>
        <taxon>eudicotyledons</taxon>
        <taxon>Gunneridae</taxon>
        <taxon>Pentapetalae</taxon>
        <taxon>rosids</taxon>
        <taxon>fabids</taxon>
        <taxon>Rosales</taxon>
        <taxon>Rosaceae</taxon>
        <taxon>Rosoideae</taxon>
        <taxon>Rosoideae incertae sedis</taxon>
        <taxon>Rosa</taxon>
    </lineage>
</organism>
<dbReference type="Proteomes" id="UP000238479">
    <property type="component" value="Chromosome 2"/>
</dbReference>
<accession>A0A2P6RYQ8</accession>
<keyword evidence="3" id="KW-1185">Reference proteome</keyword>
<reference evidence="2 3" key="1">
    <citation type="journal article" date="2018" name="Nat. Genet.">
        <title>The Rosa genome provides new insights in the design of modern roses.</title>
        <authorList>
            <person name="Bendahmane M."/>
        </authorList>
    </citation>
    <scope>NUCLEOTIDE SEQUENCE [LARGE SCALE GENOMIC DNA]</scope>
    <source>
        <strain evidence="3">cv. Old Blush</strain>
    </source>
</reference>
<evidence type="ECO:0000313" key="3">
    <source>
        <dbReference type="Proteomes" id="UP000238479"/>
    </source>
</evidence>
<proteinExistence type="predicted"/>
<dbReference type="AlphaFoldDB" id="A0A2P6RYQ8"/>
<dbReference type="EMBL" id="PDCK01000040">
    <property type="protein sequence ID" value="PRQ51552.1"/>
    <property type="molecule type" value="Genomic_DNA"/>
</dbReference>
<gene>
    <name evidence="2" type="ORF">RchiOBHm_Chr2g0145681</name>
</gene>
<keyword evidence="1" id="KW-0812">Transmembrane</keyword>
<name>A0A2P6RYQ8_ROSCH</name>
<keyword evidence="1" id="KW-1133">Transmembrane helix</keyword>